<organism evidence="2 3">
    <name type="scientific">Datura stramonium</name>
    <name type="common">Jimsonweed</name>
    <name type="synonym">Common thornapple</name>
    <dbReference type="NCBI Taxonomy" id="4076"/>
    <lineage>
        <taxon>Eukaryota</taxon>
        <taxon>Viridiplantae</taxon>
        <taxon>Streptophyta</taxon>
        <taxon>Embryophyta</taxon>
        <taxon>Tracheophyta</taxon>
        <taxon>Spermatophyta</taxon>
        <taxon>Magnoliopsida</taxon>
        <taxon>eudicotyledons</taxon>
        <taxon>Gunneridae</taxon>
        <taxon>Pentapetalae</taxon>
        <taxon>asterids</taxon>
        <taxon>lamiids</taxon>
        <taxon>Solanales</taxon>
        <taxon>Solanaceae</taxon>
        <taxon>Solanoideae</taxon>
        <taxon>Datureae</taxon>
        <taxon>Datura</taxon>
    </lineage>
</organism>
<evidence type="ECO:0000313" key="3">
    <source>
        <dbReference type="Proteomes" id="UP000823775"/>
    </source>
</evidence>
<evidence type="ECO:0000313" key="2">
    <source>
        <dbReference type="EMBL" id="MCE0481706.1"/>
    </source>
</evidence>
<proteinExistence type="predicted"/>
<protein>
    <submittedName>
        <fullName evidence="2">Uncharacterized protein</fullName>
    </submittedName>
</protein>
<name>A0ABS8VLL9_DATST</name>
<dbReference type="EMBL" id="JACEIK010005520">
    <property type="protein sequence ID" value="MCE0481706.1"/>
    <property type="molecule type" value="Genomic_DNA"/>
</dbReference>
<sequence>MKATWGETSDEESEGEDGENDNLALMDKSDTYSDNDSSEKAENNKLMKTILSLTAELKTIKEGRTSSSEIIINDQGFHEAEIISLKKELCKEKKKSSELQVTPNQANYDIALMKKQNKSFEALTWLNEHYKRARTGLGYKNKPVKWDCKRKYIGLTEYKLCSHYGYTGHVRYECLARIKALEKNGNTIRWFRKDLIYQVSKEKEPN</sequence>
<gene>
    <name evidence="2" type="ORF">HAX54_039685</name>
</gene>
<reference evidence="2 3" key="1">
    <citation type="journal article" date="2021" name="BMC Genomics">
        <title>Datura genome reveals duplications of psychoactive alkaloid biosynthetic genes and high mutation rate following tissue culture.</title>
        <authorList>
            <person name="Rajewski A."/>
            <person name="Carter-House D."/>
            <person name="Stajich J."/>
            <person name="Litt A."/>
        </authorList>
    </citation>
    <scope>NUCLEOTIDE SEQUENCE [LARGE SCALE GENOMIC DNA]</scope>
    <source>
        <strain evidence="2">AR-01</strain>
    </source>
</reference>
<keyword evidence="3" id="KW-1185">Reference proteome</keyword>
<feature type="region of interest" description="Disordered" evidence="1">
    <location>
        <begin position="1"/>
        <end position="43"/>
    </location>
</feature>
<evidence type="ECO:0000256" key="1">
    <source>
        <dbReference type="SAM" id="MobiDB-lite"/>
    </source>
</evidence>
<accession>A0ABS8VLL9</accession>
<dbReference type="Proteomes" id="UP000823775">
    <property type="component" value="Unassembled WGS sequence"/>
</dbReference>
<feature type="compositionally biased region" description="Basic and acidic residues" evidence="1">
    <location>
        <begin position="27"/>
        <end position="43"/>
    </location>
</feature>
<feature type="compositionally biased region" description="Acidic residues" evidence="1">
    <location>
        <begin position="8"/>
        <end position="20"/>
    </location>
</feature>
<comment type="caution">
    <text evidence="2">The sequence shown here is derived from an EMBL/GenBank/DDBJ whole genome shotgun (WGS) entry which is preliminary data.</text>
</comment>